<evidence type="ECO:0000313" key="2">
    <source>
        <dbReference type="Proteomes" id="UP000657421"/>
    </source>
</evidence>
<proteinExistence type="predicted"/>
<protein>
    <submittedName>
        <fullName evidence="1">Transcriptional regulator</fullName>
    </submittedName>
</protein>
<evidence type="ECO:0000313" key="1">
    <source>
        <dbReference type="EMBL" id="MBC8574018.1"/>
    </source>
</evidence>
<gene>
    <name evidence="1" type="ORF">H8716_13140</name>
</gene>
<accession>A0ABR7NED4</accession>
<organism evidence="1 2">
    <name type="scientific">Jingyaoa shaoxingensis</name>
    <dbReference type="NCBI Taxonomy" id="2763671"/>
    <lineage>
        <taxon>Bacteria</taxon>
        <taxon>Bacillati</taxon>
        <taxon>Bacillota</taxon>
        <taxon>Clostridia</taxon>
        <taxon>Lachnospirales</taxon>
        <taxon>Lachnospiraceae</taxon>
        <taxon>Jingyaoa</taxon>
    </lineage>
</organism>
<keyword evidence="2" id="KW-1185">Reference proteome</keyword>
<dbReference type="EMBL" id="JACRSZ010000014">
    <property type="protein sequence ID" value="MBC8574018.1"/>
    <property type="molecule type" value="Genomic_DNA"/>
</dbReference>
<dbReference type="RefSeq" id="WP_249309495.1">
    <property type="nucleotide sequence ID" value="NZ_JACRSZ010000014.1"/>
</dbReference>
<comment type="caution">
    <text evidence="1">The sequence shown here is derived from an EMBL/GenBank/DDBJ whole genome shotgun (WGS) entry which is preliminary data.</text>
</comment>
<reference evidence="1 2" key="1">
    <citation type="submission" date="2020-08" db="EMBL/GenBank/DDBJ databases">
        <title>Genome public.</title>
        <authorList>
            <person name="Liu C."/>
            <person name="Sun Q."/>
        </authorList>
    </citation>
    <scope>NUCLEOTIDE SEQUENCE [LARGE SCALE GENOMIC DNA]</scope>
    <source>
        <strain evidence="1 2">NSJ-46</strain>
    </source>
</reference>
<name>A0ABR7NED4_9FIRM</name>
<sequence length="83" mass="10047">MQSRKSQGRQSHFRELLTEAMSGEYHMEKLPSPAYDFAEERQAVYYSNMRYNMESDMSVMVMNHHEQLDELKLLKEWKREAQE</sequence>
<dbReference type="Proteomes" id="UP000657421">
    <property type="component" value="Unassembled WGS sequence"/>
</dbReference>